<evidence type="ECO:0000313" key="9">
    <source>
        <dbReference type="Proteomes" id="UP000813462"/>
    </source>
</evidence>
<keyword evidence="4" id="KW-1133">Transmembrane helix</keyword>
<accession>A0A978W407</accession>
<dbReference type="EMBL" id="JAEACU010000001">
    <property type="protein sequence ID" value="KAH7546691.1"/>
    <property type="molecule type" value="Genomic_DNA"/>
</dbReference>
<comment type="caution">
    <text evidence="8">The sequence shown here is derived from an EMBL/GenBank/DDBJ whole genome shotgun (WGS) entry which is preliminary data.</text>
</comment>
<protein>
    <recommendedName>
        <fullName evidence="7">Lipid desaturase domain-containing protein</fullName>
    </recommendedName>
</protein>
<evidence type="ECO:0000256" key="1">
    <source>
        <dbReference type="ARBA" id="ARBA00004141"/>
    </source>
</evidence>
<keyword evidence="5" id="KW-0472">Membrane</keyword>
<dbReference type="AlphaFoldDB" id="A0A978W407"/>
<dbReference type="Proteomes" id="UP000813462">
    <property type="component" value="Unassembled WGS sequence"/>
</dbReference>
<organism evidence="8 9">
    <name type="scientific">Ziziphus jujuba var. spinosa</name>
    <dbReference type="NCBI Taxonomy" id="714518"/>
    <lineage>
        <taxon>Eukaryota</taxon>
        <taxon>Viridiplantae</taxon>
        <taxon>Streptophyta</taxon>
        <taxon>Embryophyta</taxon>
        <taxon>Tracheophyta</taxon>
        <taxon>Spermatophyta</taxon>
        <taxon>Magnoliopsida</taxon>
        <taxon>eudicotyledons</taxon>
        <taxon>Gunneridae</taxon>
        <taxon>Pentapetalae</taxon>
        <taxon>rosids</taxon>
        <taxon>fabids</taxon>
        <taxon>Rosales</taxon>
        <taxon>Rhamnaceae</taxon>
        <taxon>Paliureae</taxon>
        <taxon>Ziziphus</taxon>
    </lineage>
</organism>
<evidence type="ECO:0000256" key="2">
    <source>
        <dbReference type="ARBA" id="ARBA00007620"/>
    </source>
</evidence>
<dbReference type="OrthoDB" id="5103at2759"/>
<name>A0A978W407_ZIZJJ</name>
<feature type="domain" description="Lipid desaturase" evidence="7">
    <location>
        <begin position="93"/>
        <end position="261"/>
    </location>
</feature>
<evidence type="ECO:0000259" key="7">
    <source>
        <dbReference type="Pfam" id="PF10520"/>
    </source>
</evidence>
<feature type="region of interest" description="Disordered" evidence="6">
    <location>
        <begin position="1"/>
        <end position="28"/>
    </location>
</feature>
<dbReference type="PANTHER" id="PTHR48140:SF1">
    <property type="entry name" value="FATTY ACID DESATURASE 4, CHLOROPLASTIC-RELATED"/>
    <property type="match status" value="1"/>
</dbReference>
<keyword evidence="3" id="KW-0812">Transmembrane</keyword>
<dbReference type="Pfam" id="PF10520">
    <property type="entry name" value="Lipid_desat"/>
    <property type="match status" value="1"/>
</dbReference>
<reference evidence="8" key="1">
    <citation type="journal article" date="2021" name="Front. Plant Sci.">
        <title>Chromosome-Scale Genome Assembly for Chinese Sour Jujube and Insights Into Its Genome Evolution and Domestication Signature.</title>
        <authorList>
            <person name="Shen L.-Y."/>
            <person name="Luo H."/>
            <person name="Wang X.-L."/>
            <person name="Wang X.-M."/>
            <person name="Qiu X.-J."/>
            <person name="Liu H."/>
            <person name="Zhou S.-S."/>
            <person name="Jia K.-H."/>
            <person name="Nie S."/>
            <person name="Bao Y.-T."/>
            <person name="Zhang R.-G."/>
            <person name="Yun Q.-Z."/>
            <person name="Chai Y.-H."/>
            <person name="Lu J.-Y."/>
            <person name="Li Y."/>
            <person name="Zhao S.-W."/>
            <person name="Mao J.-F."/>
            <person name="Jia S.-G."/>
            <person name="Mao Y.-M."/>
        </authorList>
    </citation>
    <scope>NUCLEOTIDE SEQUENCE</scope>
    <source>
        <strain evidence="8">AT0</strain>
        <tissue evidence="8">Leaf</tissue>
    </source>
</reference>
<dbReference type="GO" id="GO:0016020">
    <property type="term" value="C:membrane"/>
    <property type="evidence" value="ECO:0007669"/>
    <property type="project" value="UniProtKB-SubCell"/>
</dbReference>
<dbReference type="InterPro" id="IPR052864">
    <property type="entry name" value="Chloroplast_FAD_CarF"/>
</dbReference>
<gene>
    <name evidence="8" type="ORF">FEM48_Zijuj01G0228500</name>
</gene>
<dbReference type="PANTHER" id="PTHR48140">
    <property type="entry name" value="FATTY ACID DESATURASE 4, CHLOROPLASTIC-RELATED"/>
    <property type="match status" value="1"/>
</dbReference>
<evidence type="ECO:0000256" key="5">
    <source>
        <dbReference type="ARBA" id="ARBA00023136"/>
    </source>
</evidence>
<dbReference type="InterPro" id="IPR019547">
    <property type="entry name" value="Lipid_desat"/>
</dbReference>
<evidence type="ECO:0000256" key="3">
    <source>
        <dbReference type="ARBA" id="ARBA00022692"/>
    </source>
</evidence>
<evidence type="ECO:0000256" key="4">
    <source>
        <dbReference type="ARBA" id="ARBA00022989"/>
    </source>
</evidence>
<proteinExistence type="inferred from homology"/>
<evidence type="ECO:0000256" key="6">
    <source>
        <dbReference type="SAM" id="MobiDB-lite"/>
    </source>
</evidence>
<comment type="subcellular location">
    <subcellularLocation>
        <location evidence="1">Membrane</location>
        <topology evidence="1">Multi-pass membrane protein</topology>
    </subcellularLocation>
</comment>
<comment type="similarity">
    <text evidence="2">Belongs to the fatty acid desaturase CarF family.</text>
</comment>
<sequence>MSVDSSYLPAVRTKTKPNTNPNPNPNPYNYQQVASADNARQRLDDQSTRSTWSHRAWMATGCVTLLICLAKSIIGAANSHIWLQPILASLIGYLLADLASGLYHWGIDNYGSATTPFFGPQIEAFRGHHKLPSTITRRELANNLHELARAVTFTVLPFDLFCDNPTILGFVGVWSGFVMFSQQIHAWAHGTKNQLPPLVVVLQDLGLLVSPWQHAAHHRPPYNNNYCIVSGVWNKFLYRHKIFEALELVVFSKLGVRPRSWDEPNSDWTSQDSDICKTYHNNKN</sequence>
<evidence type="ECO:0000313" key="8">
    <source>
        <dbReference type="EMBL" id="KAH7546691.1"/>
    </source>
</evidence>